<dbReference type="eggNOG" id="COG1653">
    <property type="taxonomic scope" value="Bacteria"/>
</dbReference>
<evidence type="ECO:0000313" key="5">
    <source>
        <dbReference type="EMBL" id="KXA20102.1"/>
    </source>
</evidence>
<dbReference type="PANTHER" id="PTHR30061:SF50">
    <property type="entry name" value="MALTOSE_MALTODEXTRIN-BINDING PERIPLASMIC PROTEIN"/>
    <property type="match status" value="1"/>
</dbReference>
<evidence type="ECO:0000256" key="2">
    <source>
        <dbReference type="ARBA" id="ARBA00022448"/>
    </source>
</evidence>
<keyword evidence="2" id="KW-0813">Transport</keyword>
<dbReference type="SUPFAM" id="SSF53850">
    <property type="entry name" value="Periplasmic binding protein-like II"/>
    <property type="match status" value="1"/>
</dbReference>
<dbReference type="GO" id="GO:1901982">
    <property type="term" value="F:maltose binding"/>
    <property type="evidence" value="ECO:0007669"/>
    <property type="project" value="TreeGrafter"/>
</dbReference>
<dbReference type="RefSeq" id="WP_016636854.1">
    <property type="nucleotide sequence ID" value="NZ_KQ956862.1"/>
</dbReference>
<proteinExistence type="inferred from homology"/>
<dbReference type="Proteomes" id="UP000070687">
    <property type="component" value="Unassembled WGS sequence"/>
</dbReference>
<dbReference type="Pfam" id="PF13416">
    <property type="entry name" value="SBP_bac_8"/>
    <property type="match status" value="1"/>
</dbReference>
<feature type="chain" id="PRO_5038419685" evidence="4">
    <location>
        <begin position="25"/>
        <end position="426"/>
    </location>
</feature>
<dbReference type="OrthoDB" id="358201at2"/>
<dbReference type="GO" id="GO:0055052">
    <property type="term" value="C:ATP-binding cassette (ABC) transporter complex, substrate-binding subunit-containing"/>
    <property type="evidence" value="ECO:0007669"/>
    <property type="project" value="TreeGrafter"/>
</dbReference>
<dbReference type="GO" id="GO:0015768">
    <property type="term" value="P:maltose transport"/>
    <property type="evidence" value="ECO:0007669"/>
    <property type="project" value="TreeGrafter"/>
</dbReference>
<dbReference type="AlphaFoldDB" id="A0A133NUY8"/>
<name>A0A133NUY8_GARVA</name>
<dbReference type="Gene3D" id="3.40.190.10">
    <property type="entry name" value="Periplasmic binding protein-like II"/>
    <property type="match status" value="1"/>
</dbReference>
<gene>
    <name evidence="5" type="ORF">HMPREF3208_00941</name>
</gene>
<dbReference type="PATRIC" id="fig|2702.100.peg.922"/>
<organism evidence="5 6">
    <name type="scientific">Gardnerella vaginalis</name>
    <dbReference type="NCBI Taxonomy" id="2702"/>
    <lineage>
        <taxon>Bacteria</taxon>
        <taxon>Bacillati</taxon>
        <taxon>Actinomycetota</taxon>
        <taxon>Actinomycetes</taxon>
        <taxon>Bifidobacteriales</taxon>
        <taxon>Bifidobacteriaceae</taxon>
        <taxon>Gardnerella</taxon>
    </lineage>
</organism>
<dbReference type="PANTHER" id="PTHR30061">
    <property type="entry name" value="MALTOSE-BINDING PERIPLASMIC PROTEIN"/>
    <property type="match status" value="1"/>
</dbReference>
<dbReference type="EMBL" id="LRQB01000053">
    <property type="protein sequence ID" value="KXA20102.1"/>
    <property type="molecule type" value="Genomic_DNA"/>
</dbReference>
<evidence type="ECO:0000256" key="3">
    <source>
        <dbReference type="ARBA" id="ARBA00022729"/>
    </source>
</evidence>
<reference evidence="5 6" key="1">
    <citation type="submission" date="2016-01" db="EMBL/GenBank/DDBJ databases">
        <authorList>
            <person name="Oliw E.H."/>
        </authorList>
    </citation>
    <scope>NUCLEOTIDE SEQUENCE [LARGE SCALE GENOMIC DNA]</scope>
    <source>
        <strain evidence="5 6">PSS_7772B</strain>
    </source>
</reference>
<comment type="similarity">
    <text evidence="1">Belongs to the bacterial solute-binding protein 1 family.</text>
</comment>
<dbReference type="InterPro" id="IPR006061">
    <property type="entry name" value="SBP_1_CS"/>
</dbReference>
<evidence type="ECO:0000313" key="6">
    <source>
        <dbReference type="Proteomes" id="UP000070687"/>
    </source>
</evidence>
<dbReference type="PROSITE" id="PS01037">
    <property type="entry name" value="SBP_BACTERIAL_1"/>
    <property type="match status" value="1"/>
</dbReference>
<dbReference type="GO" id="GO:0055085">
    <property type="term" value="P:transmembrane transport"/>
    <property type="evidence" value="ECO:0007669"/>
    <property type="project" value="InterPro"/>
</dbReference>
<accession>A0A133NUY8</accession>
<feature type="signal peptide" evidence="4">
    <location>
        <begin position="1"/>
        <end position="24"/>
    </location>
</feature>
<protein>
    <submittedName>
        <fullName evidence="5">ABC transporter, solute-binding protein</fullName>
    </submittedName>
</protein>
<dbReference type="InterPro" id="IPR006059">
    <property type="entry name" value="SBP"/>
</dbReference>
<evidence type="ECO:0000256" key="1">
    <source>
        <dbReference type="ARBA" id="ARBA00008520"/>
    </source>
</evidence>
<sequence length="426" mass="46219">MLKLKKFGAISMMLAAALSLTACGGGASSTSNTQGKTTVSVWHYWDGANADAFDKKVKAFNASHKNIEIKTTNVPNADFLTKLRASATSNTLPDMAIGDLIWMPQMAQIGKSADLKKLLKPEVIDNINPALKNFGSIDGHLVSVPMSANNLAYMYNRTVFKKAGLDPDKPPKTWDELKQMAKQIKDKTGLPGYDLPTEAGDSGEALTWNFQVNLWQAGGEFLKKDNSAAAFNTPAGKKAANFWMDLIKSGVSPYAGWGKFEKGQGGSAQEGSWMVGIWAADPPFEFAAAPLPTPEGGKPSTNLGGEQAMLFNNDDAKVKAAAEFVTWFLQDKQVLDWCESTGFLPATKSAASNAEYRSWVEKKEPRLMPYIEQMATAHTRPNTKLYPQISLAFAKEMEKAFSGEVNVDTALKNAEKAVNDVIAQGK</sequence>
<dbReference type="PROSITE" id="PS51257">
    <property type="entry name" value="PROKAR_LIPOPROTEIN"/>
    <property type="match status" value="1"/>
</dbReference>
<keyword evidence="3 4" id="KW-0732">Signal</keyword>
<dbReference type="GO" id="GO:0042956">
    <property type="term" value="P:maltodextrin transmembrane transport"/>
    <property type="evidence" value="ECO:0007669"/>
    <property type="project" value="TreeGrafter"/>
</dbReference>
<dbReference type="CDD" id="cd14748">
    <property type="entry name" value="PBP2_UgpB"/>
    <property type="match status" value="1"/>
</dbReference>
<comment type="caution">
    <text evidence="5">The sequence shown here is derived from an EMBL/GenBank/DDBJ whole genome shotgun (WGS) entry which is preliminary data.</text>
</comment>
<evidence type="ECO:0000256" key="4">
    <source>
        <dbReference type="SAM" id="SignalP"/>
    </source>
</evidence>